<dbReference type="AlphaFoldDB" id="A0A8S4ENY4"/>
<feature type="compositionally biased region" description="Low complexity" evidence="1">
    <location>
        <begin position="283"/>
        <end position="301"/>
    </location>
</feature>
<evidence type="ECO:0000313" key="3">
    <source>
        <dbReference type="EMBL" id="CAG9117582.1"/>
    </source>
</evidence>
<feature type="region of interest" description="Disordered" evidence="1">
    <location>
        <begin position="283"/>
        <end position="302"/>
    </location>
</feature>
<protein>
    <submittedName>
        <fullName evidence="3">(diamondback moth) hypothetical protein</fullName>
    </submittedName>
</protein>
<sequence>MLETRKIVRRSISLYDRANRSDAEDKSLSNDESLLPTCPRQPPDGVETPADAVEKSHDSLATRMPPRLPAGWPTRTRLSYTSRSQDARSEASVKDKIAMFSNEHSSSSELLDKCGTLPSRPPPSVKKTTTPYSIAYSDVSSLDRRLTKSQDNLDEVPSRCYKRHSERPEVLGALESTATKMSSVRSSRPIQGDNKPLFYGSVTALPSTTPEPSFAPPVFHSRSSSDDSGSSVHKSNLEYLIEQRKKSMSKLRGLVIPETHQAPITDLPAIKVQDSFTNSFNFNTNKSSHTTQKQQKQNTPKVMNLSEKKWKTELLPNNLPKYSPAFKRRPLQVYSPTSMSKESTPERRISEKVDAMNKINFPATVPTKPPRSSLDIKSMSELSTSTLPPKFSQRLSGKEYFNDLRNYNNLDIKICTATDIIDSDNDSAMSSTQSSYRSSASSPLHNLDSIESDSSRLSPRICHITSYSLIKTEIPSKTCTMEKSCEEYVKRPVCRSASSDTNVSLSSSAGSAATSGSQASCSSLESSVADSDKKKIGKGYNIDTINRRNILASAKCRSGRDAKMNSPVVESKFSHESSDRSPSPSPQPKPSERLSTLTSTVSAITNKGDNRRRNKIIAETDSDSDEEVNIRQRKNEFKNTRLKRNSSASNKNKQNETLTDSPKIEDAPKAISERIIQEIKKAGLENYNIIKAKSTIENNNVDVIRNDSVVVKQEDKVEKISKSKSEKLNNSSTDSLLLVAEKSKPVVNGNTATVTNGRVKLLVEDSKGPTRMIRLRRGAGTGVGLILAGGIDCEAKEVTVHRVLADSVADRAGLRRGARVRSINSCAMAGLTHAQSVAILKEQRSEVIIEIEDEIQENGRGVGCGSEKAESKVRTDVKSAPAKAPAASAIVTVVVEKAGGGAGLGFGLDGGRDSPHGDRPLTIKKLFAAPKPKDRCDDEQSEEERVRCTCSSKPKRSAAKRSGASPHIAPIIIIISKPLVPKPKDRCDDEQSEEERVRCTLPKPKDRCDDEQSEEERVRCTCSSKPKRSAAKRSGASPHIAPIIIIISKPLVPKPKDRCDDEQSEEERVRCTLPKPKDRCDDEQSEEERVRCTCSSKPKRSAAKRSGASPHIAPIIIIISKPLVPKPKDRCDDEQSEEERVRCTCGAAARSGRILVGAELLSAGGQSMEGFTRTQAWAALKSLPAGPVSLVLKNPIGSESES</sequence>
<name>A0A8S4ENY4_PLUXY</name>
<dbReference type="Proteomes" id="UP000653454">
    <property type="component" value="Unassembled WGS sequence"/>
</dbReference>
<feature type="region of interest" description="Disordered" evidence="1">
    <location>
        <begin position="209"/>
        <end position="232"/>
    </location>
</feature>
<feature type="compositionally biased region" description="Basic and acidic residues" evidence="1">
    <location>
        <begin position="17"/>
        <end position="29"/>
    </location>
</feature>
<dbReference type="PROSITE" id="PS50106">
    <property type="entry name" value="PDZ"/>
    <property type="match status" value="1"/>
</dbReference>
<feature type="region of interest" description="Disordered" evidence="1">
    <location>
        <begin position="1054"/>
        <end position="1082"/>
    </location>
</feature>
<dbReference type="Gene3D" id="2.30.42.10">
    <property type="match status" value="3"/>
</dbReference>
<feature type="region of interest" description="Disordered" evidence="1">
    <location>
        <begin position="425"/>
        <end position="452"/>
    </location>
</feature>
<feature type="compositionally biased region" description="Low complexity" evidence="1">
    <location>
        <begin position="504"/>
        <end position="523"/>
    </location>
</feature>
<dbReference type="PANTHER" id="PTHR11324:SF16">
    <property type="entry name" value="PDZ DOMAIN-CONTAINING PROTEIN 2"/>
    <property type="match status" value="1"/>
</dbReference>
<feature type="compositionally biased region" description="Polar residues" evidence="1">
    <location>
        <begin position="645"/>
        <end position="660"/>
    </location>
</feature>
<feature type="region of interest" description="Disordered" evidence="1">
    <location>
        <begin position="498"/>
        <end position="528"/>
    </location>
</feature>
<reference evidence="3" key="1">
    <citation type="submission" date="2020-11" db="EMBL/GenBank/DDBJ databases">
        <authorList>
            <person name="Whiteford S."/>
        </authorList>
    </citation>
    <scope>NUCLEOTIDE SEQUENCE</scope>
</reference>
<dbReference type="SUPFAM" id="SSF50156">
    <property type="entry name" value="PDZ domain-like"/>
    <property type="match status" value="2"/>
</dbReference>
<evidence type="ECO:0000256" key="1">
    <source>
        <dbReference type="SAM" id="MobiDB-lite"/>
    </source>
</evidence>
<feature type="compositionally biased region" description="Low complexity" evidence="1">
    <location>
        <begin position="427"/>
        <end position="442"/>
    </location>
</feature>
<evidence type="ECO:0000313" key="4">
    <source>
        <dbReference type="Proteomes" id="UP000653454"/>
    </source>
</evidence>
<dbReference type="PANTHER" id="PTHR11324">
    <property type="entry name" value="IL16-RELATED"/>
    <property type="match status" value="1"/>
</dbReference>
<feature type="region of interest" description="Disordered" evidence="1">
    <location>
        <begin position="982"/>
        <end position="1010"/>
    </location>
</feature>
<organism evidence="3 4">
    <name type="scientific">Plutella xylostella</name>
    <name type="common">Diamondback moth</name>
    <name type="synonym">Plutella maculipennis</name>
    <dbReference type="NCBI Taxonomy" id="51655"/>
    <lineage>
        <taxon>Eukaryota</taxon>
        <taxon>Metazoa</taxon>
        <taxon>Ecdysozoa</taxon>
        <taxon>Arthropoda</taxon>
        <taxon>Hexapoda</taxon>
        <taxon>Insecta</taxon>
        <taxon>Pterygota</taxon>
        <taxon>Neoptera</taxon>
        <taxon>Endopterygota</taxon>
        <taxon>Lepidoptera</taxon>
        <taxon>Glossata</taxon>
        <taxon>Ditrysia</taxon>
        <taxon>Yponomeutoidea</taxon>
        <taxon>Plutellidae</taxon>
        <taxon>Plutella</taxon>
    </lineage>
</organism>
<evidence type="ECO:0000259" key="2">
    <source>
        <dbReference type="PROSITE" id="PS50106"/>
    </source>
</evidence>
<dbReference type="InterPro" id="IPR001478">
    <property type="entry name" value="PDZ"/>
</dbReference>
<dbReference type="EMBL" id="CAJHNJ030000020">
    <property type="protein sequence ID" value="CAG9117582.1"/>
    <property type="molecule type" value="Genomic_DNA"/>
</dbReference>
<feature type="domain" description="PDZ" evidence="2">
    <location>
        <begin position="772"/>
        <end position="855"/>
    </location>
</feature>
<accession>A0A8S4ENY4</accession>
<feature type="compositionally biased region" description="Basic and acidic residues" evidence="1">
    <location>
        <begin position="85"/>
        <end position="97"/>
    </location>
</feature>
<feature type="compositionally biased region" description="Basic and acidic residues" evidence="1">
    <location>
        <begin position="628"/>
        <end position="639"/>
    </location>
</feature>
<proteinExistence type="predicted"/>
<keyword evidence="4" id="KW-1185">Reference proteome</keyword>
<feature type="region of interest" description="Disordered" evidence="1">
    <location>
        <begin position="17"/>
        <end position="130"/>
    </location>
</feature>
<dbReference type="SMART" id="SM00228">
    <property type="entry name" value="PDZ"/>
    <property type="match status" value="2"/>
</dbReference>
<feature type="compositionally biased region" description="Polar residues" evidence="1">
    <location>
        <begin position="593"/>
        <end position="607"/>
    </location>
</feature>
<dbReference type="InterPro" id="IPR036034">
    <property type="entry name" value="PDZ_sf"/>
</dbReference>
<gene>
    <name evidence="3" type="ORF">PLXY2_LOCUS6334</name>
</gene>
<feature type="region of interest" description="Disordered" evidence="1">
    <location>
        <begin position="556"/>
        <end position="664"/>
    </location>
</feature>
<dbReference type="Pfam" id="PF00595">
    <property type="entry name" value="PDZ"/>
    <property type="match status" value="1"/>
</dbReference>
<comment type="caution">
    <text evidence="3">The sequence shown here is derived from an EMBL/GenBank/DDBJ whole genome shotgun (WGS) entry which is preliminary data.</text>
</comment>